<gene>
    <name evidence="1" type="ORF">PR048_002795</name>
</gene>
<dbReference type="Proteomes" id="UP001159363">
    <property type="component" value="Chromosome 1"/>
</dbReference>
<evidence type="ECO:0000313" key="2">
    <source>
        <dbReference type="Proteomes" id="UP001159363"/>
    </source>
</evidence>
<proteinExistence type="predicted"/>
<keyword evidence="2" id="KW-1185">Reference proteome</keyword>
<evidence type="ECO:0000313" key="1">
    <source>
        <dbReference type="EMBL" id="KAJ8897449.1"/>
    </source>
</evidence>
<comment type="caution">
    <text evidence="1">The sequence shown here is derived from an EMBL/GenBank/DDBJ whole genome shotgun (WGS) entry which is preliminary data.</text>
</comment>
<name>A0ABQ9ILB9_9NEOP</name>
<organism evidence="1 2">
    <name type="scientific">Dryococelus australis</name>
    <dbReference type="NCBI Taxonomy" id="614101"/>
    <lineage>
        <taxon>Eukaryota</taxon>
        <taxon>Metazoa</taxon>
        <taxon>Ecdysozoa</taxon>
        <taxon>Arthropoda</taxon>
        <taxon>Hexapoda</taxon>
        <taxon>Insecta</taxon>
        <taxon>Pterygota</taxon>
        <taxon>Neoptera</taxon>
        <taxon>Polyneoptera</taxon>
        <taxon>Phasmatodea</taxon>
        <taxon>Verophasmatodea</taxon>
        <taxon>Anareolatae</taxon>
        <taxon>Phasmatidae</taxon>
        <taxon>Eurycanthinae</taxon>
        <taxon>Dryococelus</taxon>
    </lineage>
</organism>
<reference evidence="1 2" key="1">
    <citation type="submission" date="2023-02" db="EMBL/GenBank/DDBJ databases">
        <title>LHISI_Scaffold_Assembly.</title>
        <authorList>
            <person name="Stuart O.P."/>
            <person name="Cleave R."/>
            <person name="Magrath M.J.L."/>
            <person name="Mikheyev A.S."/>
        </authorList>
    </citation>
    <scope>NUCLEOTIDE SEQUENCE [LARGE SCALE GENOMIC DNA]</scope>
    <source>
        <strain evidence="1">Daus_M_001</strain>
        <tissue evidence="1">Leg muscle</tissue>
    </source>
</reference>
<protein>
    <submittedName>
        <fullName evidence="1">Uncharacterized protein</fullName>
    </submittedName>
</protein>
<sequence>MQWKPMGLYARLIGDGNIIIHKKLIESLTCGPGFLLNREVRSDKTYLRLRSGITKAIQHRKSDGLPRKVSCEQLRKEILNVSYHVFVDHTHCPERGYFCNGPKPEESNEVPAMKETAIFTEIQSVLNRVVHHTNRLIENVDNCVEQFNSLVAKTIGGKRINFSMRQ</sequence>
<accession>A0ABQ9ILB9</accession>
<dbReference type="EMBL" id="JARBHB010000001">
    <property type="protein sequence ID" value="KAJ8897449.1"/>
    <property type="molecule type" value="Genomic_DNA"/>
</dbReference>